<dbReference type="EMBL" id="OOIL02000115">
    <property type="protein sequence ID" value="VFQ60260.1"/>
    <property type="molecule type" value="Genomic_DNA"/>
</dbReference>
<dbReference type="SUPFAM" id="SSF51445">
    <property type="entry name" value="(Trans)glycosidases"/>
    <property type="match status" value="1"/>
</dbReference>
<evidence type="ECO:0000256" key="7">
    <source>
        <dbReference type="RuleBase" id="RU004335"/>
    </source>
</evidence>
<dbReference type="InterPro" id="IPR000490">
    <property type="entry name" value="Glyco_hydro_17"/>
</dbReference>
<dbReference type="Proteomes" id="UP000595140">
    <property type="component" value="Unassembled WGS sequence"/>
</dbReference>
<evidence type="ECO:0000256" key="4">
    <source>
        <dbReference type="ARBA" id="ARBA00022729"/>
    </source>
</evidence>
<keyword evidence="9" id="KW-1185">Reference proteome</keyword>
<keyword evidence="6" id="KW-0326">Glycosidase</keyword>
<reference evidence="8 9" key="1">
    <citation type="submission" date="2018-04" db="EMBL/GenBank/DDBJ databases">
        <authorList>
            <person name="Vogel A."/>
        </authorList>
    </citation>
    <scope>NUCLEOTIDE SEQUENCE [LARGE SCALE GENOMIC DNA]</scope>
</reference>
<dbReference type="GO" id="GO:0042973">
    <property type="term" value="F:glucan endo-1,3-beta-D-glucosidase activity"/>
    <property type="evidence" value="ECO:0007669"/>
    <property type="project" value="UniProtKB-EC"/>
</dbReference>
<dbReference type="OrthoDB" id="77201at2759"/>
<keyword evidence="4" id="KW-0732">Signal</keyword>
<dbReference type="InterPro" id="IPR021042">
    <property type="entry name" value="Herpes_UL139_cytomegalovirus"/>
</dbReference>
<dbReference type="Gene3D" id="3.20.20.80">
    <property type="entry name" value="Glycosidases"/>
    <property type="match status" value="1"/>
</dbReference>
<sequence>MFRFPTQFTRDYASALRLYRVRHHGFGFLREVKCLGINYGQLGDNLLPPEKVLQLLRAYKITKTRIYDTNPKILTAFANSGVELIVTVENQRLAALGGSDPQPAAQWVETQIRPFFPATNITGIAVGNEVITDGDTSLMGHLVPAMVNVRRALASLGFDRNIKVSSPHSLAVLGNSYPPSGGYFKPELAGMMQQFLKFLAETESPFWINAYPFFAYKDSPNKIPLDYVLFNPGAAGTVDPATNLRYDNMMYAQVDAVLVAMYRLGFNAVEVRVSETGWPSKGDPNEVGASPENARIFNGNLMRRQRMNQGTPLRPGLRLEVYVFALFNENQKPGPTSERNYGLFLPDGTLAYDVGLSSESAVPSSPSTPSAATISLSSSAPKAEHMEYQSFVHTSILFFLGCHGKGGFGPGRAKVMRGFTGSSKVKIHFLDRRAGQHFSSMALPSGFRERMEQMEETRNQRLHLLEAEKELQINKSRVFAARLSNIRSAEQRCLNLERKIVSQQLLISALKSEIDRLDSDHLRSLQKLRGGCR</sequence>
<proteinExistence type="inferred from homology"/>
<dbReference type="InterPro" id="IPR044965">
    <property type="entry name" value="Glyco_hydro_17_plant"/>
</dbReference>
<comment type="similarity">
    <text evidence="2 7">Belongs to the glycosyl hydrolase 17 family.</text>
</comment>
<dbReference type="EC" id="3.2.1.39" evidence="3"/>
<evidence type="ECO:0000256" key="5">
    <source>
        <dbReference type="ARBA" id="ARBA00022801"/>
    </source>
</evidence>
<dbReference type="Pfam" id="PF00332">
    <property type="entry name" value="Glyco_hydro_17"/>
    <property type="match status" value="1"/>
</dbReference>
<dbReference type="GO" id="GO:0005975">
    <property type="term" value="P:carbohydrate metabolic process"/>
    <property type="evidence" value="ECO:0007669"/>
    <property type="project" value="InterPro"/>
</dbReference>
<evidence type="ECO:0000256" key="6">
    <source>
        <dbReference type="ARBA" id="ARBA00023295"/>
    </source>
</evidence>
<dbReference type="AlphaFoldDB" id="A0A484K427"/>
<evidence type="ECO:0000256" key="3">
    <source>
        <dbReference type="ARBA" id="ARBA00012780"/>
    </source>
</evidence>
<organism evidence="8 9">
    <name type="scientific">Cuscuta campestris</name>
    <dbReference type="NCBI Taxonomy" id="132261"/>
    <lineage>
        <taxon>Eukaryota</taxon>
        <taxon>Viridiplantae</taxon>
        <taxon>Streptophyta</taxon>
        <taxon>Embryophyta</taxon>
        <taxon>Tracheophyta</taxon>
        <taxon>Spermatophyta</taxon>
        <taxon>Magnoliopsida</taxon>
        <taxon>eudicotyledons</taxon>
        <taxon>Gunneridae</taxon>
        <taxon>Pentapetalae</taxon>
        <taxon>asterids</taxon>
        <taxon>lamiids</taxon>
        <taxon>Solanales</taxon>
        <taxon>Convolvulaceae</taxon>
        <taxon>Cuscuteae</taxon>
        <taxon>Cuscuta</taxon>
        <taxon>Cuscuta subgen. Grammica</taxon>
        <taxon>Cuscuta sect. Cleistogrammica</taxon>
    </lineage>
</organism>
<dbReference type="Pfam" id="PF12507">
    <property type="entry name" value="HCMV_UL139"/>
    <property type="match status" value="1"/>
</dbReference>
<protein>
    <recommendedName>
        <fullName evidence="3">glucan endo-1,3-beta-D-glucosidase</fullName>
        <ecNumber evidence="3">3.2.1.39</ecNumber>
    </recommendedName>
</protein>
<accession>A0A484K427</accession>
<evidence type="ECO:0000313" key="8">
    <source>
        <dbReference type="EMBL" id="VFQ60260.1"/>
    </source>
</evidence>
<name>A0A484K427_9ASTE</name>
<evidence type="ECO:0000256" key="2">
    <source>
        <dbReference type="ARBA" id="ARBA00008773"/>
    </source>
</evidence>
<dbReference type="FunFam" id="3.20.20.80:FF:000005">
    <property type="entry name" value="Glucan endo-1,3-beta-glucosidase 14"/>
    <property type="match status" value="1"/>
</dbReference>
<dbReference type="PANTHER" id="PTHR32227">
    <property type="entry name" value="GLUCAN ENDO-1,3-BETA-GLUCOSIDASE BG1-RELATED-RELATED"/>
    <property type="match status" value="1"/>
</dbReference>
<gene>
    <name evidence="8" type="ORF">CCAM_LOCUS2036</name>
</gene>
<dbReference type="InterPro" id="IPR017853">
    <property type="entry name" value="GH"/>
</dbReference>
<evidence type="ECO:0000313" key="9">
    <source>
        <dbReference type="Proteomes" id="UP000595140"/>
    </source>
</evidence>
<evidence type="ECO:0000256" key="1">
    <source>
        <dbReference type="ARBA" id="ARBA00000382"/>
    </source>
</evidence>
<keyword evidence="5" id="KW-0378">Hydrolase</keyword>
<comment type="catalytic activity">
    <reaction evidence="1">
        <text>Hydrolysis of (1-&gt;3)-beta-D-glucosidic linkages in (1-&gt;3)-beta-D-glucans.</text>
        <dbReference type="EC" id="3.2.1.39"/>
    </reaction>
</comment>